<proteinExistence type="predicted"/>
<dbReference type="AlphaFoldDB" id="A0A4C1UTS8"/>
<dbReference type="EMBL" id="BGZK01000220">
    <property type="protein sequence ID" value="GBP29437.1"/>
    <property type="molecule type" value="Genomic_DNA"/>
</dbReference>
<comment type="caution">
    <text evidence="1">The sequence shown here is derived from an EMBL/GenBank/DDBJ whole genome shotgun (WGS) entry which is preliminary data.</text>
</comment>
<evidence type="ECO:0000313" key="2">
    <source>
        <dbReference type="Proteomes" id="UP000299102"/>
    </source>
</evidence>
<keyword evidence="2" id="KW-1185">Reference proteome</keyword>
<evidence type="ECO:0000313" key="1">
    <source>
        <dbReference type="EMBL" id="GBP29437.1"/>
    </source>
</evidence>
<gene>
    <name evidence="1" type="ORF">EVAR_22049_1</name>
</gene>
<name>A0A4C1UTS8_EUMVA</name>
<sequence>MRTKYQNKGLGSFVLTQCESELLRRREKSYRLACWQIGGTLLTHRQMKIENAGRCRLILPYIERKIDESENNKDNTAVPLDDRGPERLDTLDAAAAKSG</sequence>
<accession>A0A4C1UTS8</accession>
<reference evidence="1 2" key="1">
    <citation type="journal article" date="2019" name="Commun. Biol.">
        <title>The bagworm genome reveals a unique fibroin gene that provides high tensile strength.</title>
        <authorList>
            <person name="Kono N."/>
            <person name="Nakamura H."/>
            <person name="Ohtoshi R."/>
            <person name="Tomita M."/>
            <person name="Numata K."/>
            <person name="Arakawa K."/>
        </authorList>
    </citation>
    <scope>NUCLEOTIDE SEQUENCE [LARGE SCALE GENOMIC DNA]</scope>
</reference>
<dbReference type="Proteomes" id="UP000299102">
    <property type="component" value="Unassembled WGS sequence"/>
</dbReference>
<organism evidence="1 2">
    <name type="scientific">Eumeta variegata</name>
    <name type="common">Bagworm moth</name>
    <name type="synonym">Eumeta japonica</name>
    <dbReference type="NCBI Taxonomy" id="151549"/>
    <lineage>
        <taxon>Eukaryota</taxon>
        <taxon>Metazoa</taxon>
        <taxon>Ecdysozoa</taxon>
        <taxon>Arthropoda</taxon>
        <taxon>Hexapoda</taxon>
        <taxon>Insecta</taxon>
        <taxon>Pterygota</taxon>
        <taxon>Neoptera</taxon>
        <taxon>Endopterygota</taxon>
        <taxon>Lepidoptera</taxon>
        <taxon>Glossata</taxon>
        <taxon>Ditrysia</taxon>
        <taxon>Tineoidea</taxon>
        <taxon>Psychidae</taxon>
        <taxon>Oiketicinae</taxon>
        <taxon>Eumeta</taxon>
    </lineage>
</organism>
<protein>
    <submittedName>
        <fullName evidence="1">Uncharacterized protein</fullName>
    </submittedName>
</protein>